<organism evidence="10 11">
    <name type="scientific">Nitrococcus mobilis Nb-231</name>
    <dbReference type="NCBI Taxonomy" id="314278"/>
    <lineage>
        <taxon>Bacteria</taxon>
        <taxon>Pseudomonadati</taxon>
        <taxon>Pseudomonadota</taxon>
        <taxon>Gammaproteobacteria</taxon>
        <taxon>Chromatiales</taxon>
        <taxon>Ectothiorhodospiraceae</taxon>
        <taxon>Nitrococcus</taxon>
    </lineage>
</organism>
<feature type="domain" description="Exonuclease VII large subunit C-terminal" evidence="8">
    <location>
        <begin position="139"/>
        <end position="454"/>
    </location>
</feature>
<feature type="domain" description="OB-fold nucleic acid binding" evidence="9">
    <location>
        <begin position="23"/>
        <end position="116"/>
    </location>
</feature>
<evidence type="ECO:0000256" key="7">
    <source>
        <dbReference type="SAM" id="Coils"/>
    </source>
</evidence>
<dbReference type="PANTHER" id="PTHR30008:SF0">
    <property type="entry name" value="EXODEOXYRIBONUCLEASE 7 LARGE SUBUNIT"/>
    <property type="match status" value="1"/>
</dbReference>
<proteinExistence type="inferred from homology"/>
<dbReference type="AlphaFoldDB" id="A4BV62"/>
<dbReference type="Pfam" id="PF02601">
    <property type="entry name" value="Exonuc_VII_L"/>
    <property type="match status" value="1"/>
</dbReference>
<comment type="similarity">
    <text evidence="5 6">Belongs to the XseA family.</text>
</comment>
<dbReference type="CDD" id="cd04489">
    <property type="entry name" value="ExoVII_LU_OBF"/>
    <property type="match status" value="1"/>
</dbReference>
<name>A4BV62_9GAMM</name>
<dbReference type="InterPro" id="IPR003753">
    <property type="entry name" value="Exonuc_VII_L"/>
</dbReference>
<dbReference type="STRING" id="314278.NB231_00455"/>
<gene>
    <name evidence="5" type="primary">xseA</name>
    <name evidence="10" type="ORF">NB231_00455</name>
</gene>
<comment type="function">
    <text evidence="5">Bidirectionally degrades single-stranded DNA into large acid-insoluble oligonucleotides, which are then degraded further into small acid-soluble oligonucleotides.</text>
</comment>
<evidence type="ECO:0000259" key="8">
    <source>
        <dbReference type="Pfam" id="PF02601"/>
    </source>
</evidence>
<dbReference type="HOGENOM" id="CLU_023625_3_1_6"/>
<evidence type="ECO:0000259" key="9">
    <source>
        <dbReference type="Pfam" id="PF13742"/>
    </source>
</evidence>
<evidence type="ECO:0000256" key="5">
    <source>
        <dbReference type="HAMAP-Rule" id="MF_00378"/>
    </source>
</evidence>
<evidence type="ECO:0000256" key="4">
    <source>
        <dbReference type="ARBA" id="ARBA00022839"/>
    </source>
</evidence>
<dbReference type="HAMAP" id="MF_00378">
    <property type="entry name" value="Exonuc_7_L"/>
    <property type="match status" value="1"/>
</dbReference>
<comment type="subcellular location">
    <subcellularLocation>
        <location evidence="5 6">Cytoplasm</location>
    </subcellularLocation>
</comment>
<dbReference type="InterPro" id="IPR020579">
    <property type="entry name" value="Exonuc_VII_lsu_C"/>
</dbReference>
<dbReference type="GO" id="GO:0008855">
    <property type="term" value="F:exodeoxyribonuclease VII activity"/>
    <property type="evidence" value="ECO:0007669"/>
    <property type="project" value="UniProtKB-UniRule"/>
</dbReference>
<dbReference type="Pfam" id="PF13742">
    <property type="entry name" value="tRNA_anti_2"/>
    <property type="match status" value="1"/>
</dbReference>
<dbReference type="GO" id="GO:0009318">
    <property type="term" value="C:exodeoxyribonuclease VII complex"/>
    <property type="evidence" value="ECO:0007669"/>
    <property type="project" value="UniProtKB-UniRule"/>
</dbReference>
<dbReference type="eggNOG" id="COG1570">
    <property type="taxonomic scope" value="Bacteria"/>
</dbReference>
<reference evidence="10 11" key="1">
    <citation type="submission" date="2006-02" db="EMBL/GenBank/DDBJ databases">
        <authorList>
            <person name="Waterbury J."/>
            <person name="Ferriera S."/>
            <person name="Johnson J."/>
            <person name="Kravitz S."/>
            <person name="Halpern A."/>
            <person name="Remington K."/>
            <person name="Beeson K."/>
            <person name="Tran B."/>
            <person name="Rogers Y.-H."/>
            <person name="Friedman R."/>
            <person name="Venter J.C."/>
        </authorList>
    </citation>
    <scope>NUCLEOTIDE SEQUENCE [LARGE SCALE GENOMIC DNA]</scope>
    <source>
        <strain evidence="10 11">Nb-231</strain>
    </source>
</reference>
<accession>A4BV62</accession>
<dbReference type="EC" id="3.1.11.6" evidence="5"/>
<sequence length="477" mass="54025">MSCYHLGMSEPHPLSHETRRDVYTVSRLNQEVRLLLEHALPLLWVEGEISNLSQPRSGHLYFTLKDEAAQVRCAMFRNRSLYLRFRPKDSLHVLARARISLYAPRGDFQLIIEHMEEAGDGALRRAFEALKNRLAQEGLFAAEHKKPLPALPRRIGVVTSPSGAALRDVLSVLRRRFPAIRVLIYPVAVQGANAPGEITATIRLAARRREVDALLLTRGGGSLEDLWAFNEEAVARAIHECPLPIVSAVGHETDTTIADFVADQRAPTPSAAAELLSPDGPGWLTRIDHLAERLRQGLRRGLERQRHGLGRLERRLANQHPGRRLQERAQRLDELEQRMTRAERGRRRELTTRHGHLADRLHRQDPRCRVRERLEQIAALRRRLHAALGQDLGSRRQLLAATVRALEAVSPLKTLGRGYAIVRRQRDDHIVRRPSEVTPGERVSARLYSGELVCRVEALRETSDAHTLPGRSHETDE</sequence>
<dbReference type="GO" id="GO:0006308">
    <property type="term" value="P:DNA catabolic process"/>
    <property type="evidence" value="ECO:0007669"/>
    <property type="project" value="UniProtKB-UniRule"/>
</dbReference>
<comment type="subunit">
    <text evidence="5">Heterooligomer composed of large and small subunits.</text>
</comment>
<evidence type="ECO:0000256" key="6">
    <source>
        <dbReference type="RuleBase" id="RU004355"/>
    </source>
</evidence>
<dbReference type="InterPro" id="IPR025824">
    <property type="entry name" value="OB-fold_nuc-bd_dom"/>
</dbReference>
<comment type="catalytic activity">
    <reaction evidence="5 6">
        <text>Exonucleolytic cleavage in either 5'- to 3'- or 3'- to 5'-direction to yield nucleoside 5'-phosphates.</text>
        <dbReference type="EC" id="3.1.11.6"/>
    </reaction>
</comment>
<dbReference type="GO" id="GO:0005737">
    <property type="term" value="C:cytoplasm"/>
    <property type="evidence" value="ECO:0007669"/>
    <property type="project" value="UniProtKB-SubCell"/>
</dbReference>
<keyword evidence="11" id="KW-1185">Reference proteome</keyword>
<keyword evidence="7" id="KW-0175">Coiled coil</keyword>
<evidence type="ECO:0000256" key="1">
    <source>
        <dbReference type="ARBA" id="ARBA00022490"/>
    </source>
</evidence>
<evidence type="ECO:0000313" key="10">
    <source>
        <dbReference type="EMBL" id="EAR20404.1"/>
    </source>
</evidence>
<keyword evidence="3 5" id="KW-0378">Hydrolase</keyword>
<keyword evidence="2 5" id="KW-0540">Nuclease</keyword>
<keyword evidence="1 5" id="KW-0963">Cytoplasm</keyword>
<evidence type="ECO:0000313" key="11">
    <source>
        <dbReference type="Proteomes" id="UP000003374"/>
    </source>
</evidence>
<evidence type="ECO:0000256" key="3">
    <source>
        <dbReference type="ARBA" id="ARBA00022801"/>
    </source>
</evidence>
<keyword evidence="4 5" id="KW-0269">Exonuclease</keyword>
<protein>
    <recommendedName>
        <fullName evidence="5">Exodeoxyribonuclease 7 large subunit</fullName>
        <ecNumber evidence="5">3.1.11.6</ecNumber>
    </recommendedName>
    <alternativeName>
        <fullName evidence="5">Exodeoxyribonuclease VII large subunit</fullName>
        <shortName evidence="5">Exonuclease VII large subunit</shortName>
    </alternativeName>
</protein>
<dbReference type="PANTHER" id="PTHR30008">
    <property type="entry name" value="EXODEOXYRIBONUCLEASE 7 LARGE SUBUNIT"/>
    <property type="match status" value="1"/>
</dbReference>
<comment type="caution">
    <text evidence="10">The sequence shown here is derived from an EMBL/GenBank/DDBJ whole genome shotgun (WGS) entry which is preliminary data.</text>
</comment>
<dbReference type="GO" id="GO:0003676">
    <property type="term" value="F:nucleic acid binding"/>
    <property type="evidence" value="ECO:0007669"/>
    <property type="project" value="InterPro"/>
</dbReference>
<feature type="coiled-coil region" evidence="7">
    <location>
        <begin position="325"/>
        <end position="352"/>
    </location>
</feature>
<evidence type="ECO:0000256" key="2">
    <source>
        <dbReference type="ARBA" id="ARBA00022722"/>
    </source>
</evidence>
<dbReference type="EMBL" id="AAOF01000023">
    <property type="protein sequence ID" value="EAR20404.1"/>
    <property type="molecule type" value="Genomic_DNA"/>
</dbReference>
<dbReference type="Proteomes" id="UP000003374">
    <property type="component" value="Unassembled WGS sequence"/>
</dbReference>
<dbReference type="NCBIfam" id="TIGR00237">
    <property type="entry name" value="xseA"/>
    <property type="match status" value="1"/>
</dbReference>